<evidence type="ECO:0000313" key="1">
    <source>
        <dbReference type="EMBL" id="AKN37602.1"/>
    </source>
</evidence>
<reference evidence="1" key="1">
    <citation type="journal article" date="2015" name="MBio">
        <title>Eco-Evolutionary Dynamics of Episomes among Ecologically Cohesive Bacterial Populations.</title>
        <authorList>
            <person name="Xue H."/>
            <person name="Cordero O.X."/>
            <person name="Camas F.M."/>
            <person name="Trimble W."/>
            <person name="Meyer F."/>
            <person name="Guglielmini J."/>
            <person name="Rocha E.P."/>
            <person name="Polz M.F."/>
        </authorList>
    </citation>
    <scope>NUCLEOTIDE SEQUENCE</scope>
    <source>
        <strain evidence="1">FF_291</strain>
    </source>
</reference>
<name>A0A0H3ZT22_9VIBR</name>
<organism evidence="1">
    <name type="scientific">Vibrio sp. FF_291</name>
    <dbReference type="NCBI Taxonomy" id="1652832"/>
    <lineage>
        <taxon>Bacteria</taxon>
        <taxon>Pseudomonadati</taxon>
        <taxon>Pseudomonadota</taxon>
        <taxon>Gammaproteobacteria</taxon>
        <taxon>Vibrionales</taxon>
        <taxon>Vibrionaceae</taxon>
        <taxon>Vibrio</taxon>
    </lineage>
</organism>
<protein>
    <submittedName>
        <fullName evidence="1">Uncharacterized protein</fullName>
    </submittedName>
</protein>
<dbReference type="EMBL" id="KP795540">
    <property type="protein sequence ID" value="AKN37602.1"/>
    <property type="molecule type" value="Genomic_DNA"/>
</dbReference>
<accession>A0A0H3ZT22</accession>
<proteinExistence type="predicted"/>
<sequence>MPDYYERAYNKAINRLELTENERENSALVDSYLAVFGVPSYLEGKPWLNAYQRQILLAFCDFIDDPLRCHKGVFKNLHYCKSIQKGLQHKQRVTLVKFLTALFTFTNIETGFVGTYGDNETPAIYENDWKLLQGIQHYKIRTRFNMLWNEKISKTRYYDCVRMFKACNFLEVEACYLSNADANAIRQELREVGASLEEINDIPRVYSHASFKYITQSFFDLFKFVTQSDYMLKFKEKAIAKRLERKLSLSYAAFDTFGATFKTRKNKFLAKEHWPKCATTAPPEPQFKPFYH</sequence>
<dbReference type="AlphaFoldDB" id="A0A0H3ZT22"/>